<evidence type="ECO:0000256" key="6">
    <source>
        <dbReference type="ARBA" id="ARBA00004650"/>
    </source>
</evidence>
<comment type="function">
    <text evidence="33">Transmembrane protein gp41: Acts as a class I viral fusion protein. Under the current model, the protein has at least 3 conformational states: pre-fusion native state, pre-hairpin intermediate state, and post-fusion hairpin state. During fusion of viral and target intracellular membranes, the coiled coil regions (heptad repeats) assume a trimer-of-hairpins structure, positioning the fusion peptide in close proximity to the C-terminal region of the ectodomain. The formation of this structure appears to drive apposition and subsequent fusion of viral and target cell membranes. Complete fusion occurs in host cell endosomes and is dynamin-dependent, however some lipid transfer might occur at the plasma membrane. The virus undergoes clathrin-dependent internalization long before endosomal fusion, thus minimizing the surface exposure of conserved viral epitopes during fusion and reducing the efficacy of inhibitors targeting these epitopes. Membranes fusion leads to delivery of the nucleocapsid into the cytoplasm.</text>
</comment>
<dbReference type="Pfam" id="PF00517">
    <property type="entry name" value="GP41"/>
    <property type="match status" value="1"/>
</dbReference>
<evidence type="ECO:0000256" key="21">
    <source>
        <dbReference type="ARBA" id="ARBA00022890"/>
    </source>
</evidence>
<proteinExistence type="inferred from homology"/>
<keyword evidence="31 33" id="KW-1160">Virus entry into host cell</keyword>
<evidence type="ECO:0000256" key="4">
    <source>
        <dbReference type="ARBA" id="ARBA00004563"/>
    </source>
</evidence>
<feature type="region of interest" description="CD4-binding loop" evidence="33">
    <location>
        <begin position="359"/>
        <end position="369"/>
    </location>
</feature>
<feature type="short sequence motif" description="YXXL motif; contains endocytosis signal" evidence="33">
    <location>
        <begin position="709"/>
        <end position="712"/>
    </location>
</feature>
<evidence type="ECO:0000256" key="22">
    <source>
        <dbReference type="ARBA" id="ARBA00022989"/>
    </source>
</evidence>
<comment type="subcellular location">
    <molecule>Transmembrane protein gp41</molecule>
    <subcellularLocation>
        <location evidence="33">Virion membrane</location>
        <topology evidence="33">Single-pass type I membrane protein</topology>
    </subcellularLocation>
    <subcellularLocation>
        <location evidence="33">Host cell membrane</location>
        <topology evidence="33">Single-pass type I membrane protein</topology>
    </subcellularLocation>
    <subcellularLocation>
        <location evidence="33">Host endosome membrane</location>
        <topology evidence="33">Single-pass type I membrane protein</topology>
    </subcellularLocation>
    <text evidence="33">It is probably concentrated at the site of budding and incorporated into the virions possibly by contacts between the cytoplasmic tail of Env and the N-terminus of Gag.</text>
</comment>
<dbReference type="GO" id="GO:0019031">
    <property type="term" value="C:viral envelope"/>
    <property type="evidence" value="ECO:0007669"/>
    <property type="project" value="UniProtKB-KW"/>
</dbReference>
<feature type="region of interest" description="Fusion peptide" evidence="33">
    <location>
        <begin position="509"/>
        <end position="529"/>
    </location>
</feature>
<evidence type="ECO:0000256" key="35">
    <source>
        <dbReference type="SAM" id="MobiDB-lite"/>
    </source>
</evidence>
<keyword evidence="11 33" id="KW-0945">Host-virus interaction</keyword>
<feature type="lipid moiety-binding region" description="S-palmitoyl cysteine; by host" evidence="33">
    <location>
        <position position="761"/>
    </location>
</feature>
<evidence type="ECO:0000256" key="8">
    <source>
        <dbReference type="ARBA" id="ARBA00022510"/>
    </source>
</evidence>
<evidence type="ECO:0000256" key="32">
    <source>
        <dbReference type="ARBA" id="ARBA00062028"/>
    </source>
</evidence>
<comment type="function">
    <text evidence="33">Surface protein gp120: Attaches the virus to the host lymphoid cell by binding to the primary receptor CD4. This interaction induces a structural rearrangement creating a high affinity binding site for a chemokine coreceptor like CXCR4 and/or CCR5. Acts as a ligand for CD209/DC-SIGN and CLEC4M/DC-SIGNR, which are respectively found on dendritic cells (DCs), and on endothelial cells of liver sinusoids and lymph node sinuses. These interactions allow capture of viral particles at mucosal surfaces by these cells and subsequent transmission to permissive cells. HIV subverts the migration properties of dendritic cells to gain access to CD4+ T-cells in lymph nodes. Virus transmission to permissive T-cells occurs either in trans (without DCs infection, through viral capture and transmission), or in cis (following DCs productive infection, through the usual CD4-gp120 interaction), thereby inducing a robust infection. In trans infection, bound virions remain infectious over days and it is proposed that they are not degraded, but protected in non-lysosomal acidic organelles within the DCs close to the cell membrane thus contributing to the viral infectious potential during DCs' migration from the periphery to the lymphoid tissues. On arrival at lymphoid tissues, intact virions recycle back to DCs' cell surface allowing virus transmission to CD4+ T-cells.</text>
</comment>
<sequence length="853" mass="97190">MRVRGIRRNCQRLWRWGIMLLGILMICSATEKLWVTVYYGVPVWKEATTTLFCASDAKGYETEVHNVWATHACVPTDPNPQEIALENVTENFNMWKNNMVEQMHEDIISLWDQSLKPCVKLTPLCVTLNCTDLRNTTNTNNSSREMLEKGEMKNCSFNITSSIRDKMQKEYALFYKLDIVPIDKDNASYRLISCNTSVITQACPKVTFEPIPIHYCAPAGFAILKCKDKKFNGTGPCTNVSTVQCTHGIRPVVSTQLLLNGSLAEEEVVIRSENFTNNAKTILVQLKEAVEINCTRPNNNTRRSITIGPGKAFYTTDIIGDIRQAHCNISRTKWNNTLQQIVKKLKEQFRNKTISFKQSSGGDLEIVTHSFNCGGEFFYCNTTQLFNSTWGSNNTEEPNNTGGNDTITLPCRLKQIINMWQEVGKAMYAPPIRGQIRCSSNITGLLLTRDGGNRNETNGNGTEIFRPGGGDMRDNWRSELYKYKVVKIEPLGVAPTKAKRRVVQREKRAVGLGAMFLGFLGAAGSTMGAASMTLTVQARLLLSGIVQQQNNLLRAIEAQQHLLQLTVWGIKQLQARVLAVERYLKDQQLLGIWGCSGKLICTTAVPWNTSWSNKSLDDIWDNMTWMEWEREISNYTSLIYTLIEESQNQQEKNEQELLELDKWASLWNWFTITNWLWYIKIFIMIVGGLVGLRIVFTVLSIVNRVRQGYSPLSFQTHLPAPRGPDRPEGIEEEGGERDRDTSGRLVNGFLAIFWVDLRSLCLFLYHRLRDLLLIVTRIVELLGRRGWEALKYWWNLLQYWIQELKNSAISLFNAAAIVVAEGTDRVIEVAQRIFRAILHIPTRIRQGLERLLL</sequence>
<accession>G3DJA9</accession>
<evidence type="ECO:0000256" key="19">
    <source>
        <dbReference type="ARBA" id="ARBA00022870"/>
    </source>
</evidence>
<feature type="region of interest" description="Disordered" evidence="35">
    <location>
        <begin position="449"/>
        <end position="469"/>
    </location>
</feature>
<evidence type="ECO:0000256" key="31">
    <source>
        <dbReference type="ARBA" id="ARBA00023296"/>
    </source>
</evidence>
<evidence type="ECO:0000256" key="33">
    <source>
        <dbReference type="HAMAP-Rule" id="MF_04083"/>
    </source>
</evidence>
<feature type="transmembrane region" description="Helical" evidence="34">
    <location>
        <begin position="509"/>
        <end position="530"/>
    </location>
</feature>
<keyword evidence="16 33" id="KW-0732">Signal</keyword>
<evidence type="ECO:0000256" key="34">
    <source>
        <dbReference type="RuleBase" id="RU363095"/>
    </source>
</evidence>
<dbReference type="Gene3D" id="2.170.40.20">
    <property type="entry name" value="Human immunodeficiency virus 1, Gp160, envelope glycoprotein"/>
    <property type="match status" value="2"/>
</dbReference>
<dbReference type="SUPFAM" id="SSF58069">
    <property type="entry name" value="Virus ectodomain"/>
    <property type="match status" value="1"/>
</dbReference>
<keyword evidence="17 33" id="KW-1161">Viral attachment to host cell</keyword>
<dbReference type="CDD" id="cd09909">
    <property type="entry name" value="HIV-1-like_HR1-HR2"/>
    <property type="match status" value="1"/>
</dbReference>
<keyword evidence="8 33" id="KW-1170">Fusion of virus membrane with host endosomal membrane</keyword>
<feature type="topological domain" description="Cytoplasmic" evidence="33">
    <location>
        <begin position="703"/>
        <end position="853"/>
    </location>
</feature>
<keyword evidence="15 33" id="KW-0053">Apoptosis</keyword>
<dbReference type="GO" id="GO:0019062">
    <property type="term" value="P:virion attachment to host cell"/>
    <property type="evidence" value="ECO:0007669"/>
    <property type="project" value="UniProtKB-UniRule"/>
</dbReference>
<comment type="domain">
    <text evidence="33">Some of the most genetically diverse regions of the viral genome are present in Env. They are called variable regions 1 through 5 (V1 through V5). Coreceptor usage of gp120 is determined mainly by the primary structure of the third variable region (V3) in the outer domain of gp120. The sequence of V3 determines which coreceptor, CCR5 and/or CXCR4 (corresponding to R5/macrophage, X4/T cell and R5X4/T cell and macrophage tropism), is used to trigger the fusion potential of the Env complex, and hence which cells the virus can infect. Binding to CCR5 involves a region adjacent in addition to V3.</text>
</comment>
<feature type="chain" id="PRO_5042640499" description="Envelope glycoprotein gp160" evidence="33">
    <location>
        <begin position="32"/>
        <end position="853"/>
    </location>
</feature>
<keyword evidence="26 33" id="KW-0564">Palmitate</keyword>
<keyword evidence="29 33" id="KW-0899">Viral immunoevasion</keyword>
<keyword evidence="19 33" id="KW-1043">Host membrane</keyword>
<comment type="PTM">
    <text evidence="33">Specific enzymatic cleavages in vivo yield mature proteins. Envelope glycoproteins are synthesized as a inactive precursor that is heavily N-glycosylated and processed likely by host cell furin in the Golgi to yield the mature SU and TM proteins. The cleavage site between SU and TM requires the minimal sequence [KR]-X-[KR]-R. About 2 of the 9 disulfide bonds of gp41 are reduced by P4HB/PDI, following binding to CD4 receptor.</text>
</comment>
<dbReference type="GO" id="GO:0020002">
    <property type="term" value="C:host cell plasma membrane"/>
    <property type="evidence" value="ECO:0007669"/>
    <property type="project" value="UniProtKB-SubCell"/>
</dbReference>
<dbReference type="GO" id="GO:1903908">
    <property type="term" value="P:positive regulation of plasma membrane raft polarization"/>
    <property type="evidence" value="ECO:0007669"/>
    <property type="project" value="UniProtKB-UniRule"/>
</dbReference>
<keyword evidence="23 33" id="KW-1039">Host endosome</keyword>
<evidence type="ECO:0000256" key="23">
    <source>
        <dbReference type="ARBA" id="ARBA00023046"/>
    </source>
</evidence>
<dbReference type="InterPro" id="IPR037527">
    <property type="entry name" value="Gp160"/>
</dbReference>
<evidence type="ECO:0000256" key="14">
    <source>
        <dbReference type="ARBA" id="ARBA00022692"/>
    </source>
</evidence>
<evidence type="ECO:0000256" key="11">
    <source>
        <dbReference type="ARBA" id="ARBA00022581"/>
    </source>
</evidence>
<dbReference type="Pfam" id="PF00516">
    <property type="entry name" value="GP120"/>
    <property type="match status" value="1"/>
</dbReference>
<dbReference type="GO" id="GO:0044175">
    <property type="term" value="C:host cell endosome membrane"/>
    <property type="evidence" value="ECO:0007669"/>
    <property type="project" value="UniProtKB-SubCell"/>
</dbReference>
<evidence type="ECO:0000256" key="9">
    <source>
        <dbReference type="ARBA" id="ARBA00022511"/>
    </source>
</evidence>
<feature type="chain" id="PRO_5042640500" description="Transmembrane protein gp41" evidence="33">
    <location>
        <begin position="509"/>
        <end position="853"/>
    </location>
</feature>
<keyword evidence="14 33" id="KW-0812">Transmembrane</keyword>
<reference evidence="40" key="2">
    <citation type="journal article" date="2011" name="PLoS Pathog.">
        <title>Recurrent Signature Patterns in HIV-1 B Clade Envelope Glycoproteins Associated with either Early or Chronic Infections.</title>
        <authorList>
            <person name="Gnanakaran S."/>
            <person name="Bhattacharya T."/>
            <person name="Daniels M."/>
            <person name="Keele B.F."/>
            <person name="Hraber P.T."/>
            <person name="Lapedes A.S."/>
            <person name="Shen T."/>
            <person name="Gaschen B."/>
            <person name="Krishnamoorthy M."/>
            <person name="Li H."/>
            <person name="Decker J.M."/>
            <person name="Salazar-Gonzalez J.F."/>
            <person name="Wang S."/>
            <person name="Jiang C."/>
            <person name="Gao F."/>
            <person name="Swanstrom R."/>
            <person name="Anderson J.A."/>
            <person name="Ping L.H."/>
            <person name="Cohen M.S."/>
            <person name="Markowitz M."/>
            <person name="Goepfert P.A."/>
            <person name="Saag M.S."/>
            <person name="Eron J.J."/>
            <person name="Hicks C.B."/>
            <person name="Blattner W.A."/>
            <person name="Tomaras G.D."/>
            <person name="Asmal M."/>
            <person name="Letvin N.L."/>
            <person name="Gilbert P.B."/>
            <person name="Decamp A.C."/>
            <person name="Magaret C.A."/>
            <person name="Schief W.R."/>
            <person name="Ban Y.E."/>
            <person name="Zhang M."/>
            <person name="Soderberg K.A."/>
            <person name="Sodroski J.G."/>
            <person name="Haynes B.F."/>
            <person name="Shaw G.M."/>
            <person name="Hahn B.H."/>
            <person name="Korber B."/>
        </authorList>
    </citation>
    <scope>NUCLEOTIDE SEQUENCE</scope>
    <source>
        <strain evidence="38">ROCH4447_B17</strain>
        <strain evidence="39">ROCH4447_C10</strain>
        <strain evidence="40">ROCH4447_C8</strain>
    </source>
</reference>
<feature type="transmembrane region" description="Helical" evidence="34">
    <location>
        <begin position="675"/>
        <end position="702"/>
    </location>
</feature>
<comment type="PTM">
    <text evidence="33">Highly glycosylated by host. The high number of glycan on the protein is reffered to as 'glycan shield' because it contributes to hide protein sequence from adaptive immune system.</text>
</comment>
<evidence type="ECO:0000256" key="17">
    <source>
        <dbReference type="ARBA" id="ARBA00022804"/>
    </source>
</evidence>
<keyword evidence="24 33" id="KW-0175">Coiled coil</keyword>
<keyword evidence="25 33" id="KW-0472">Membrane</keyword>
<comment type="domain">
    <text evidence="33 34">The 17 amino acids long immunosuppressive region is present in many retroviral envelope proteins. Synthetic peptides derived from this relatively conserved sequence inhibit immune function in vitro and in vivo.</text>
</comment>
<dbReference type="InterPro" id="IPR036377">
    <property type="entry name" value="Gp120_core_sf"/>
</dbReference>
<keyword evidence="13 33" id="KW-0165">Cleavage on pair of basic residues</keyword>
<evidence type="ECO:0000256" key="15">
    <source>
        <dbReference type="ARBA" id="ARBA00022703"/>
    </source>
</evidence>
<evidence type="ECO:0000256" key="18">
    <source>
        <dbReference type="ARBA" id="ARBA00022844"/>
    </source>
</evidence>
<dbReference type="GO" id="GO:0019064">
    <property type="term" value="P:fusion of virus membrane with host plasma membrane"/>
    <property type="evidence" value="ECO:0007669"/>
    <property type="project" value="UniProtKB-UniRule"/>
</dbReference>
<keyword evidence="18 33" id="KW-0946">Virion</keyword>
<keyword evidence="21 33" id="KW-1164">Virus endocytosis by host</keyword>
<evidence type="ECO:0000256" key="30">
    <source>
        <dbReference type="ARBA" id="ARBA00023288"/>
    </source>
</evidence>
<feature type="short sequence motif" description="Di-leucine internalization motif" evidence="33">
    <location>
        <begin position="852"/>
        <end position="853"/>
    </location>
</feature>
<dbReference type="GO" id="GO:0055036">
    <property type="term" value="C:virion membrane"/>
    <property type="evidence" value="ECO:0007669"/>
    <property type="project" value="UniProtKB-SubCell"/>
</dbReference>
<evidence type="ECO:0000259" key="36">
    <source>
        <dbReference type="Pfam" id="PF00516"/>
    </source>
</evidence>
<dbReference type="GO" id="GO:0016020">
    <property type="term" value="C:membrane"/>
    <property type="evidence" value="ECO:0007669"/>
    <property type="project" value="UniProtKB-UniRule"/>
</dbReference>
<comment type="subcellular location">
    <subcellularLocation>
        <location evidence="3">Host cell membrane</location>
        <topology evidence="3">Peripheral membrane protein</topology>
    </subcellularLocation>
    <subcellularLocation>
        <location evidence="1">Host cell membrane</location>
        <topology evidence="1">Single-pass type I membrane protein</topology>
    </subcellularLocation>
    <subcellularLocation>
        <location evidence="2">Host endosome membrane</location>
        <topology evidence="2">Peripheral membrane protein</topology>
    </subcellularLocation>
    <subcellularLocation>
        <location evidence="5">Host endosome membrane</location>
        <topology evidence="5">Single-pass type I membrane protein</topology>
    </subcellularLocation>
    <subcellularLocation>
        <location evidence="6">Virion membrane</location>
        <topology evidence="6">Peripheral membrane protein</topology>
    </subcellularLocation>
    <subcellularLocation>
        <location evidence="4">Virion membrane</location>
        <topology evidence="4">Single-pass type I membrane protein</topology>
    </subcellularLocation>
</comment>
<dbReference type="GO" id="GO:0005198">
    <property type="term" value="F:structural molecule activity"/>
    <property type="evidence" value="ECO:0007669"/>
    <property type="project" value="UniProtKB-UniRule"/>
</dbReference>
<evidence type="ECO:0000256" key="25">
    <source>
        <dbReference type="ARBA" id="ARBA00023136"/>
    </source>
</evidence>
<evidence type="ECO:0000313" key="40">
    <source>
        <dbReference type="EMBL" id="AEN24155.1"/>
    </source>
</evidence>
<keyword evidence="7 33" id="KW-1168">Fusion of virus membrane with host membrane</keyword>
<comment type="PTM">
    <text evidence="33">Palmitoylation of the transmembrane protein and of Env polyprotein (prior to its proteolytic cleavage) is essential for their association with host cell membrane lipid rafts. Palmitoylation is therefore required for envelope trafficking to classical lipid rafts, but not for viral replication.</text>
</comment>
<evidence type="ECO:0000256" key="29">
    <source>
        <dbReference type="ARBA" id="ARBA00023280"/>
    </source>
</evidence>
<comment type="subunit">
    <text evidence="33">The mature envelope protein (Env) consists of a homotrimer of non-covalently associated gp120-gp41 heterodimers. The resulting complex protrudes from the virus surface as a spike. There seems to be as few as 10 spikes on the average virion. Surface protein gp120 interacts with host CD4, CCR5 and CXCR4. Gp120 also interacts with the C-type lectins CD209/DC-SIGN and CLEC4M/DC-SIGNR (collectively referred to as DC-SIGN(R)). Gp120 and gp41 interact with GalCer. Gp120 interacts with host ITGA4/ITGB7 complex; on CD4+ T-cells, this interaction results in rapid activation of integrin ITGAL/LFA-1, which facilitates efficient cell-to-cell spreading of HIV-1. Gp120 interacts with cell-associated heparan sulfate; this interaction increases virus infectivity on permissive cells and may be involved in infection of CD4- cells.</text>
</comment>
<dbReference type="GO" id="GO:0019082">
    <property type="term" value="P:viral protein processing"/>
    <property type="evidence" value="ECO:0007669"/>
    <property type="project" value="UniProtKB-UniRule"/>
</dbReference>
<dbReference type="InterPro" id="IPR000328">
    <property type="entry name" value="GP41-like"/>
</dbReference>
<comment type="caution">
    <text evidence="33 34">Lacks conserved residue(s) required for the propagation of feature annotation.</text>
</comment>
<feature type="disulfide bond" evidence="33">
    <location>
        <begin position="216"/>
        <end position="245"/>
    </location>
</feature>
<protein>
    <recommendedName>
        <fullName evidence="33">Envelope glycoprotein gp160</fullName>
    </recommendedName>
    <alternativeName>
        <fullName evidence="33">Env polyprotein</fullName>
    </alternativeName>
    <component>
        <recommendedName>
            <fullName evidence="33">Surface protein gp120</fullName>
            <shortName evidence="33">SU</shortName>
        </recommendedName>
        <alternativeName>
            <fullName evidence="33">Glycoprotein 120</fullName>
            <shortName evidence="33">gp120</shortName>
        </alternativeName>
    </component>
    <component>
        <recommendedName>
            <fullName evidence="33">Transmembrane protein gp41</fullName>
            <shortName evidence="33">TM</shortName>
        </recommendedName>
        <alternativeName>
            <fullName evidence="33">Glycoprotein 41</fullName>
            <shortName evidence="33">gp41</shortName>
        </alternativeName>
    </component>
</protein>
<comment type="function">
    <text evidence="33">Envelope glycoprotein gp160: Oligomerizes in the host endoplasmic reticulum into predominantly trimers. In a second time, gp160 transits in the host Golgi, where glycosylation is completed. The precursor is then proteolytically cleaved in the trans-Golgi and thereby activated by cellular furin or furin-like proteases to produce gp120 and gp41.</text>
</comment>
<keyword evidence="10 33" id="KW-1165">Clathrin-mediated endocytosis of virus by host</keyword>
<comment type="subcellular location">
    <molecule>Surface protein gp120</molecule>
    <subcellularLocation>
        <location evidence="33">Virion membrane</location>
        <topology evidence="33">Peripheral membrane protein</topology>
    </subcellularLocation>
    <subcellularLocation>
        <location evidence="33">Host cell membrane</location>
        <topology evidence="33">Peripheral membrane protein</topology>
    </subcellularLocation>
    <subcellularLocation>
        <location evidence="33">Host endosome membrane</location>
        <topology evidence="33">Single-pass type I membrane protein</topology>
    </subcellularLocation>
    <text evidence="33">The surface protein is not anchored to the viral envelope, but associates with the extravirion surface through its binding to TM. It is probably concentrated at the site of budding and incorporated into the virions possibly by contacts between the cytoplasmic tail of Env and the N-terminus of Gag.</text>
</comment>
<evidence type="ECO:0000256" key="10">
    <source>
        <dbReference type="ARBA" id="ARBA00022570"/>
    </source>
</evidence>
<keyword evidence="20 33" id="KW-0261">Viral envelope protein</keyword>
<dbReference type="GO" id="GO:1903911">
    <property type="term" value="P:positive regulation of receptor clustering"/>
    <property type="evidence" value="ECO:0007669"/>
    <property type="project" value="UniProtKB-UniRule"/>
</dbReference>
<feature type="disulfide bond" evidence="33">
    <location>
        <begin position="595"/>
        <end position="601"/>
    </location>
</feature>
<reference evidence="40" key="1">
    <citation type="submission" date="2010-08" db="EMBL/GenBank/DDBJ databases">
        <authorList>
            <person name="Gnanakaran G."/>
            <person name="Keele B."/>
            <person name="Li H."/>
            <person name="Wang S."/>
            <person name="Williamson C."/>
            <person name="Gao F."/>
            <person name="Swanstrom R."/>
            <person name="Cohen M."/>
            <person name="Daniels M."/>
            <person name="Hraber P."/>
            <person name="Gaschen B."/>
            <person name="Ashmal M."/>
            <person name="Letvin N."/>
            <person name="Haynes B."/>
            <person name="Hahn B."/>
            <person name="Shaw G."/>
            <person name="Bhattacharya T."/>
            <person name="Korber B."/>
        </authorList>
    </citation>
    <scope>NUCLEOTIDE SEQUENCE</scope>
    <source>
        <strain evidence="38">ROCH4447_B17</strain>
        <strain evidence="39">ROCH4447_C10</strain>
        <strain evidence="40">ROCH4447_C8</strain>
    </source>
</reference>
<comment type="domain">
    <text evidence="33">The CD4-binding region is targeted by the antibody b12.</text>
</comment>
<dbReference type="SUPFAM" id="SSF56502">
    <property type="entry name" value="gp120 core"/>
    <property type="match status" value="2"/>
</dbReference>
<gene>
    <name evidence="33 40" type="primary">env</name>
</gene>
<dbReference type="EMBL" id="HQ217529">
    <property type="protein sequence ID" value="AEN24114.1"/>
    <property type="molecule type" value="Genomic_RNA"/>
</dbReference>
<comment type="domain">
    <text evidence="33">The YXXL motif is involved in determining the exact site of viral release at the surface of infected mononuclear cells and promotes endocytosis. YXXL and di-leucine endocytosis motifs interact directly or indirectly with the clathrin adapter complexes, opperate independently, and their activities are not additive.</text>
</comment>
<dbReference type="FunFam" id="2.170.40.20:FF:000003">
    <property type="entry name" value="Envelope glycoprotein gp160"/>
    <property type="match status" value="1"/>
</dbReference>
<comment type="similarity">
    <text evidence="33">Belongs to the HIV-1 env protein family.</text>
</comment>
<evidence type="ECO:0000256" key="13">
    <source>
        <dbReference type="ARBA" id="ARBA00022685"/>
    </source>
</evidence>
<dbReference type="GO" id="GO:0052031">
    <property type="term" value="P:symbiont-mediated perturbation of host defense response"/>
    <property type="evidence" value="ECO:0007669"/>
    <property type="project" value="UniProtKB-UniRule"/>
</dbReference>
<feature type="site" description="Cleavage; by host furin" evidence="33">
    <location>
        <begin position="508"/>
        <end position="509"/>
    </location>
</feature>
<dbReference type="FunFam" id="1.20.5.490:FF:000001">
    <property type="entry name" value="Envelope glycoprotein gp160"/>
    <property type="match status" value="1"/>
</dbReference>
<feature type="disulfide bond" evidence="33">
    <location>
        <begin position="53"/>
        <end position="73"/>
    </location>
</feature>
<dbReference type="HAMAP" id="MF_04083">
    <property type="entry name" value="HIV_ENV"/>
    <property type="match status" value="1"/>
</dbReference>
<organism evidence="40">
    <name type="scientific">Human immunodeficiency virus type 1</name>
    <name type="common">HIV-1</name>
    <dbReference type="NCBI Taxonomy" id="11676"/>
    <lineage>
        <taxon>Viruses</taxon>
        <taxon>Riboviria</taxon>
        <taxon>Pararnavirae</taxon>
        <taxon>Artverviricota</taxon>
        <taxon>Revtraviricetes</taxon>
        <taxon>Ortervirales</taxon>
        <taxon>Retroviridae</taxon>
        <taxon>Orthoretrovirinae</taxon>
        <taxon>Lentivirus</taxon>
        <taxon>Lentivirus humimdef1</taxon>
    </lineage>
</organism>
<feature type="region of interest" description="Disordered" evidence="35">
    <location>
        <begin position="716"/>
        <end position="740"/>
    </location>
</feature>
<evidence type="ECO:0000256" key="27">
    <source>
        <dbReference type="ARBA" id="ARBA00023157"/>
    </source>
</evidence>
<comment type="domain">
    <text evidence="33">The membrane proximal external region (MPER) present in gp41 is a tryptophan-rich region recognized by the antibodies 2F5, Z13, and 4E10. MPER seems to play a role in fusion.</text>
</comment>
<feature type="compositionally biased region" description="Low complexity" evidence="35">
    <location>
        <begin position="454"/>
        <end position="463"/>
    </location>
</feature>
<dbReference type="FunFam" id="1.10.287.210:FF:000001">
    <property type="entry name" value="Envelope glycoprotein gp160"/>
    <property type="match status" value="1"/>
</dbReference>
<feature type="region of interest" description="MPER; binding to GalCer" evidence="33">
    <location>
        <begin position="659"/>
        <end position="680"/>
    </location>
</feature>
<evidence type="ECO:0000259" key="37">
    <source>
        <dbReference type="Pfam" id="PF00517"/>
    </source>
</evidence>
<evidence type="ECO:0000313" key="39">
    <source>
        <dbReference type="EMBL" id="AEN24114.1"/>
    </source>
</evidence>
<dbReference type="Gene3D" id="1.10.287.210">
    <property type="match status" value="1"/>
</dbReference>
<keyword evidence="30 33" id="KW-0449">Lipoprotein</keyword>
<keyword evidence="9 33" id="KW-1032">Host cell membrane</keyword>
<evidence type="ECO:0000256" key="2">
    <source>
        <dbReference type="ARBA" id="ARBA00004433"/>
    </source>
</evidence>
<evidence type="ECO:0000256" key="7">
    <source>
        <dbReference type="ARBA" id="ARBA00022506"/>
    </source>
</evidence>
<dbReference type="FunFam" id="2.170.40.20:FF:000001">
    <property type="entry name" value="Envelope glycoprotein gp160"/>
    <property type="match status" value="1"/>
</dbReference>
<evidence type="ECO:0000313" key="38">
    <source>
        <dbReference type="EMBL" id="AEN24036.1"/>
    </source>
</evidence>
<evidence type="ECO:0000256" key="26">
    <source>
        <dbReference type="ARBA" id="ARBA00023139"/>
    </source>
</evidence>
<feature type="domain" description="Human immunodeficiency virus 1 envelope glycoprotein Gp120" evidence="36">
    <location>
        <begin position="33"/>
        <end position="508"/>
    </location>
</feature>
<dbReference type="EMBL" id="HQ217540">
    <property type="protein sequence ID" value="AEN24155.1"/>
    <property type="molecule type" value="Genomic_RNA"/>
</dbReference>
<evidence type="ECO:0000256" key="16">
    <source>
        <dbReference type="ARBA" id="ARBA00022729"/>
    </source>
</evidence>
<evidence type="ECO:0000256" key="12">
    <source>
        <dbReference type="ARBA" id="ARBA00022595"/>
    </source>
</evidence>
<name>G3DJA9_HV1</name>
<feature type="domain" description="Retroviral envelope protein GP41-like" evidence="37">
    <location>
        <begin position="527"/>
        <end position="716"/>
    </location>
</feature>
<dbReference type="GO" id="GO:0075512">
    <property type="term" value="P:clathrin-dependent endocytosis of virus by host cell"/>
    <property type="evidence" value="ECO:0007669"/>
    <property type="project" value="UniProtKB-UniRule"/>
</dbReference>
<dbReference type="GO" id="GO:0039654">
    <property type="term" value="P:fusion of virus membrane with host endosome membrane"/>
    <property type="evidence" value="ECO:0007669"/>
    <property type="project" value="UniProtKB-UniRule"/>
</dbReference>
<evidence type="ECO:0000256" key="24">
    <source>
        <dbReference type="ARBA" id="ARBA00023054"/>
    </source>
</evidence>
<feature type="transmembrane region" description="Helical" evidence="34">
    <location>
        <begin position="20"/>
        <end position="41"/>
    </location>
</feature>
<comment type="miscellaneous">
    <text evidence="33">HIV-1 lineages are divided in three main groups, M (for Major), O (for Outlier), and N (for New, or Non-M, Non-O). The vast majority of strains found worldwide belong to the group M. Group O seems to be endemic to and largely confined to Cameroon and neighboring countries in West Central Africa, where these viruses represent a small minority of HIV-1 strains. The group N is represented by a limited number of isolates from Cameroonian persons. The group M is further subdivided in 9 clades or subtypes (A to D, F to H, J and K).</text>
</comment>
<feature type="region of interest" description="V2" evidence="33">
    <location>
        <begin position="155"/>
        <end position="194"/>
    </location>
</feature>
<comment type="subunit">
    <text evidence="32">The mature envelope protein (Env) consists of a homotrimer of non-covalently associated gp120-gp41 heterodimers. The resulting complex protrudes from the virus surface as a spike. There seems to be as few as 10 spikes on the average virion. Interacts with host CD4, CCR5 and CXCR4. Gp120 also interacts with the C-type lectins CD209/DC-SIGN and CLEC4M/DC-SIGNR (collectively referred to as DC-SIGN(R)). Gp120 and gp41 interact with GalCer. Gp120 interacts with host ITGA4/ITGB7 complex; on CD4+ T-cells, this interaction results in rapid activation of integrin ITGAL/LFA-1, which facilitates efficient cell-to-cell spreading of HIV-1. Gp120 interacts with cell-associated heparan sulfate; this interaction increases virus infectivity on permissive cells and may be involved in infection of CD4- cells.</text>
</comment>
<comment type="miscellaneous">
    <text evidence="33">Inhibitors targeting HIV-1 viral envelope proteins are used as antiretroviral drugs. Attachment of virions to the cell surface via non-specific interactions and CD4 binding can be blocked by inhibitors that include cyanovirin-N, cyclotriazadisulfonamide analogs, PRO 2000, TNX 355 and PRO 542. In addition, BMS 806 can block CD4-induced conformational changes. Env interactions with the coreceptor molecules can be targeted by CCR5 antagonists including SCH-D, maraviroc (UK 427857) and aplaviroc (GW 873140), and the CXCR4 antagonist AMD 070. Fusion of viral and cellular membranes can be inhibited by peptides such as enfuvirtide and tifuvirtide (T 1249). Resistance to inhibitors associated with mutations in Env are observed. Most of the time, single mutations confer only a modest reduction in drug susceptibility. Combination of several mutations is usually required to develop a high-level drug resistance.</text>
</comment>
<keyword evidence="28 33" id="KW-0325">Glycoprotein</keyword>
<evidence type="ECO:0000256" key="3">
    <source>
        <dbReference type="ARBA" id="ARBA00004505"/>
    </source>
</evidence>
<organismHost>
    <name type="scientific">Homo sapiens</name>
    <name type="common">Human</name>
    <dbReference type="NCBI Taxonomy" id="9606"/>
</organismHost>
<evidence type="ECO:0000256" key="5">
    <source>
        <dbReference type="ARBA" id="ARBA00004578"/>
    </source>
</evidence>
<evidence type="ECO:0000256" key="28">
    <source>
        <dbReference type="ARBA" id="ARBA00023180"/>
    </source>
</evidence>
<feature type="coiled-coil region" evidence="33">
    <location>
        <begin position="630"/>
        <end position="664"/>
    </location>
</feature>
<dbReference type="EMBL" id="HQ217509">
    <property type="protein sequence ID" value="AEN24036.1"/>
    <property type="molecule type" value="Genomic_RNA"/>
</dbReference>
<evidence type="ECO:0000256" key="1">
    <source>
        <dbReference type="ARBA" id="ARBA00004402"/>
    </source>
</evidence>
<keyword evidence="27 33" id="KW-1015">Disulfide bond</keyword>
<keyword evidence="22 33" id="KW-1133">Transmembrane helix</keyword>
<feature type="disulfide bond" evidence="33">
    <location>
        <begin position="226"/>
        <end position="237"/>
    </location>
</feature>
<dbReference type="Gene3D" id="1.20.5.490">
    <property type="entry name" value="Single helix bin"/>
    <property type="match status" value="1"/>
</dbReference>
<evidence type="ECO:0000256" key="20">
    <source>
        <dbReference type="ARBA" id="ARBA00022879"/>
    </source>
</evidence>
<dbReference type="InterPro" id="IPR000777">
    <property type="entry name" value="HIV1_Gp120"/>
</dbReference>
<keyword evidence="12 33" id="KW-1162">Viral penetration into host cytoplasm</keyword>
<feature type="region of interest" description="Immunosuppression" evidence="33">
    <location>
        <begin position="571"/>
        <end position="589"/>
    </location>
</feature>